<evidence type="ECO:0000256" key="1">
    <source>
        <dbReference type="SAM" id="MobiDB-lite"/>
    </source>
</evidence>
<proteinExistence type="predicted"/>
<dbReference type="STRING" id="1742973.COMA2_30323"/>
<accession>A0A0S4LNF0</accession>
<protein>
    <submittedName>
        <fullName evidence="2">Uncharacterized protein</fullName>
    </submittedName>
</protein>
<dbReference type="Proteomes" id="UP000198736">
    <property type="component" value="Unassembled WGS sequence"/>
</dbReference>
<dbReference type="EMBL" id="CZPZ01000023">
    <property type="protein sequence ID" value="CUS37540.1"/>
    <property type="molecule type" value="Genomic_DNA"/>
</dbReference>
<dbReference type="AlphaFoldDB" id="A0A0S4LNF0"/>
<reference evidence="3" key="1">
    <citation type="submission" date="2015-10" db="EMBL/GenBank/DDBJ databases">
        <authorList>
            <person name="Luecker S."/>
            <person name="Luecker S."/>
        </authorList>
    </citation>
    <scope>NUCLEOTIDE SEQUENCE [LARGE SCALE GENOMIC DNA]</scope>
</reference>
<keyword evidence="3" id="KW-1185">Reference proteome</keyword>
<name>A0A0S4LNF0_9BACT</name>
<organism evidence="2 3">
    <name type="scientific">Candidatus Nitrospira nitrificans</name>
    <dbReference type="NCBI Taxonomy" id="1742973"/>
    <lineage>
        <taxon>Bacteria</taxon>
        <taxon>Pseudomonadati</taxon>
        <taxon>Nitrospirota</taxon>
        <taxon>Nitrospiria</taxon>
        <taxon>Nitrospirales</taxon>
        <taxon>Nitrospiraceae</taxon>
        <taxon>Nitrospira</taxon>
    </lineage>
</organism>
<feature type="compositionally biased region" description="Polar residues" evidence="1">
    <location>
        <begin position="107"/>
        <end position="117"/>
    </location>
</feature>
<feature type="compositionally biased region" description="Basic residues" evidence="1">
    <location>
        <begin position="96"/>
        <end position="106"/>
    </location>
</feature>
<feature type="region of interest" description="Disordered" evidence="1">
    <location>
        <begin position="93"/>
        <end position="117"/>
    </location>
</feature>
<evidence type="ECO:0000313" key="3">
    <source>
        <dbReference type="Proteomes" id="UP000198736"/>
    </source>
</evidence>
<evidence type="ECO:0000313" key="2">
    <source>
        <dbReference type="EMBL" id="CUS37540.1"/>
    </source>
</evidence>
<sequence>MFNPAAHPRLHPETCGRASRVVTRTQIVRPIRLDPESDHALLTIKTTLAGPTIQDAVSASMIARRALRQYAWYLKAHPEQVEGEKLMIRHCTQMPGRRRRTHRSKHPTSNPSLKGHA</sequence>
<gene>
    <name evidence="2" type="ORF">COMA2_30323</name>
</gene>